<dbReference type="KEGG" id="lamb:KBB96_09430"/>
<protein>
    <recommendedName>
        <fullName evidence="4">PEP-CTERM sorting domain-containing protein</fullName>
    </recommendedName>
</protein>
<sequence>MKTILILIIGVVSLSLDAPPAKAAIVTTGDWEHGVAEGDTPLPELTFTADISFQIQQASEIRFLVFDDWLPGDPGGTATTQLFPPDGIYYQINGGTIQLSNVVGFFYSWGPSGDMMPRDGGFAFIEAIPISEGDVFTIVAHTYRLGSLISFGSGDLSLTPTLFEGPAFVSNSQGTSLGRIANVPEPSVPILGMVAGLALLRRRVRRGANGHPAGGG</sequence>
<dbReference type="AlphaFoldDB" id="A0A975J2Z6"/>
<proteinExistence type="predicted"/>
<dbReference type="EMBL" id="CP073100">
    <property type="protein sequence ID" value="QUE53100.1"/>
    <property type="molecule type" value="Genomic_DNA"/>
</dbReference>
<evidence type="ECO:0000313" key="2">
    <source>
        <dbReference type="EMBL" id="QUE53100.1"/>
    </source>
</evidence>
<feature type="signal peptide" evidence="1">
    <location>
        <begin position="1"/>
        <end position="23"/>
    </location>
</feature>
<reference evidence="2" key="1">
    <citation type="submission" date="2021-04" db="EMBL/GenBank/DDBJ databases">
        <title>Luteolibacter sp. 32A isolated from the skin of an Anderson's salamander (Ambystoma andersonii).</title>
        <authorList>
            <person name="Spergser J."/>
            <person name="Busse H.-J."/>
        </authorList>
    </citation>
    <scope>NUCLEOTIDE SEQUENCE</scope>
    <source>
        <strain evidence="2">32A</strain>
    </source>
</reference>
<evidence type="ECO:0008006" key="4">
    <source>
        <dbReference type="Google" id="ProtNLM"/>
    </source>
</evidence>
<dbReference type="RefSeq" id="WP_211634444.1">
    <property type="nucleotide sequence ID" value="NZ_CP073100.1"/>
</dbReference>
<gene>
    <name evidence="2" type="ORF">KBB96_09430</name>
</gene>
<dbReference type="Proteomes" id="UP000676169">
    <property type="component" value="Chromosome"/>
</dbReference>
<feature type="chain" id="PRO_5038021113" description="PEP-CTERM sorting domain-containing protein" evidence="1">
    <location>
        <begin position="24"/>
        <end position="216"/>
    </location>
</feature>
<keyword evidence="3" id="KW-1185">Reference proteome</keyword>
<organism evidence="2 3">
    <name type="scientific">Luteolibacter ambystomatis</name>
    <dbReference type="NCBI Taxonomy" id="2824561"/>
    <lineage>
        <taxon>Bacteria</taxon>
        <taxon>Pseudomonadati</taxon>
        <taxon>Verrucomicrobiota</taxon>
        <taxon>Verrucomicrobiia</taxon>
        <taxon>Verrucomicrobiales</taxon>
        <taxon>Verrucomicrobiaceae</taxon>
        <taxon>Luteolibacter</taxon>
    </lineage>
</organism>
<name>A0A975J2Z6_9BACT</name>
<evidence type="ECO:0000256" key="1">
    <source>
        <dbReference type="SAM" id="SignalP"/>
    </source>
</evidence>
<accession>A0A975J2Z6</accession>
<evidence type="ECO:0000313" key="3">
    <source>
        <dbReference type="Proteomes" id="UP000676169"/>
    </source>
</evidence>
<keyword evidence="1" id="KW-0732">Signal</keyword>